<name>A0A9P4W889_CURKU</name>
<feature type="non-terminal residue" evidence="2">
    <location>
        <position position="1"/>
    </location>
</feature>
<reference evidence="2" key="1">
    <citation type="submission" date="2019-04" db="EMBL/GenBank/DDBJ databases">
        <title>Sequencing of skin fungus with MAO and IRED activity.</title>
        <authorList>
            <person name="Marsaioli A.J."/>
            <person name="Bonatto J.M.C."/>
            <person name="Reis Junior O."/>
        </authorList>
    </citation>
    <scope>NUCLEOTIDE SEQUENCE</scope>
    <source>
        <strain evidence="2">30M1</strain>
    </source>
</reference>
<dbReference type="PANTHER" id="PTHR24148:SF73">
    <property type="entry name" value="HET DOMAIN PROTEIN (AFU_ORTHOLOGUE AFUA_8G01020)"/>
    <property type="match status" value="1"/>
</dbReference>
<evidence type="ECO:0000259" key="1">
    <source>
        <dbReference type="Pfam" id="PF06985"/>
    </source>
</evidence>
<accession>A0A9P4W889</accession>
<feature type="domain" description="Heterokaryon incompatibility" evidence="1">
    <location>
        <begin position="65"/>
        <end position="124"/>
    </location>
</feature>
<dbReference type="PANTHER" id="PTHR24148">
    <property type="entry name" value="ANKYRIN REPEAT DOMAIN-CONTAINING PROTEIN 39 HOMOLOG-RELATED"/>
    <property type="match status" value="1"/>
</dbReference>
<dbReference type="InterPro" id="IPR052895">
    <property type="entry name" value="HetReg/Transcr_Mod"/>
</dbReference>
<dbReference type="InterPro" id="IPR010730">
    <property type="entry name" value="HET"/>
</dbReference>
<evidence type="ECO:0000313" key="3">
    <source>
        <dbReference type="Proteomes" id="UP000801428"/>
    </source>
</evidence>
<comment type="caution">
    <text evidence="2">The sequence shown here is derived from an EMBL/GenBank/DDBJ whole genome shotgun (WGS) entry which is preliminary data.</text>
</comment>
<evidence type="ECO:0000313" key="2">
    <source>
        <dbReference type="EMBL" id="KAF2998431.1"/>
    </source>
</evidence>
<gene>
    <name evidence="2" type="ORF">E8E13_000015</name>
</gene>
<dbReference type="EMBL" id="SWKU01000019">
    <property type="protein sequence ID" value="KAF2998431.1"/>
    <property type="molecule type" value="Genomic_DNA"/>
</dbReference>
<organism evidence="2 3">
    <name type="scientific">Curvularia kusanoi</name>
    <name type="common">Cochliobolus kusanoi</name>
    <dbReference type="NCBI Taxonomy" id="90978"/>
    <lineage>
        <taxon>Eukaryota</taxon>
        <taxon>Fungi</taxon>
        <taxon>Dikarya</taxon>
        <taxon>Ascomycota</taxon>
        <taxon>Pezizomycotina</taxon>
        <taxon>Dothideomycetes</taxon>
        <taxon>Pleosporomycetidae</taxon>
        <taxon>Pleosporales</taxon>
        <taxon>Pleosporineae</taxon>
        <taxon>Pleosporaceae</taxon>
        <taxon>Curvularia</taxon>
    </lineage>
</organism>
<dbReference type="Pfam" id="PF06985">
    <property type="entry name" value="HET"/>
    <property type="match status" value="1"/>
</dbReference>
<dbReference type="AlphaFoldDB" id="A0A9P4W889"/>
<dbReference type="OrthoDB" id="3773119at2759"/>
<keyword evidence="3" id="KW-1185">Reference proteome</keyword>
<proteinExistence type="predicted"/>
<sequence length="129" mass="14463">MAAEEVVQYTCNGDESSPVYEAHPLNVSDSTNIRLLSFAPTSSLDDPTTISLDIGVFPFNESPPYTALSYVWGQDPPSKEIFLDKHLVKVRPNLWDFLDRARHDDSITYLWVDALCIDQSSIPDTDANK</sequence>
<protein>
    <recommendedName>
        <fullName evidence="1">Heterokaryon incompatibility domain-containing protein</fullName>
    </recommendedName>
</protein>
<dbReference type="Proteomes" id="UP000801428">
    <property type="component" value="Unassembled WGS sequence"/>
</dbReference>